<accession>A0A914SE07</accession>
<dbReference type="WBParaSite" id="PEQ_0001229601-mRNA-1">
    <property type="protein sequence ID" value="PEQ_0001229601-mRNA-1"/>
    <property type="gene ID" value="PEQ_0001229601"/>
</dbReference>
<dbReference type="AlphaFoldDB" id="A0A914SE07"/>
<organism evidence="1 2">
    <name type="scientific">Parascaris equorum</name>
    <name type="common">Equine roundworm</name>
    <dbReference type="NCBI Taxonomy" id="6256"/>
    <lineage>
        <taxon>Eukaryota</taxon>
        <taxon>Metazoa</taxon>
        <taxon>Ecdysozoa</taxon>
        <taxon>Nematoda</taxon>
        <taxon>Chromadorea</taxon>
        <taxon>Rhabditida</taxon>
        <taxon>Spirurina</taxon>
        <taxon>Ascaridomorpha</taxon>
        <taxon>Ascaridoidea</taxon>
        <taxon>Ascarididae</taxon>
        <taxon>Parascaris</taxon>
    </lineage>
</organism>
<sequence length="37" mass="4077">MGCFQSRIAAFNALQAYKNKQGGDTESAIIQIDTTFH</sequence>
<protein>
    <submittedName>
        <fullName evidence="2">Uncharacterized protein</fullName>
    </submittedName>
</protein>
<evidence type="ECO:0000313" key="1">
    <source>
        <dbReference type="Proteomes" id="UP000887564"/>
    </source>
</evidence>
<proteinExistence type="predicted"/>
<reference evidence="2" key="1">
    <citation type="submission" date="2022-11" db="UniProtKB">
        <authorList>
            <consortium name="WormBaseParasite"/>
        </authorList>
    </citation>
    <scope>IDENTIFICATION</scope>
</reference>
<name>A0A914SE07_PAREQ</name>
<keyword evidence="1" id="KW-1185">Reference proteome</keyword>
<dbReference type="Proteomes" id="UP000887564">
    <property type="component" value="Unplaced"/>
</dbReference>
<evidence type="ECO:0000313" key="2">
    <source>
        <dbReference type="WBParaSite" id="PEQ_0001229601-mRNA-1"/>
    </source>
</evidence>